<sequence length="106" mass="11985">MSRFRELKQIVQRAEHYETDTGRELRLRAEAKMTARTERVVPDGGTGAAEATQSESEKSTYTRHVEPPEQGGKTYVRCTYCERELLTELGGRDNLSHAPGCPERES</sequence>
<comment type="caution">
    <text evidence="3">The sequence shown here is derived from an EMBL/GenBank/DDBJ whole genome shotgun (WGS) entry which is preliminary data.</text>
</comment>
<evidence type="ECO:0000256" key="1">
    <source>
        <dbReference type="SAM" id="MobiDB-lite"/>
    </source>
</evidence>
<evidence type="ECO:0000313" key="4">
    <source>
        <dbReference type="Proteomes" id="UP001596383"/>
    </source>
</evidence>
<gene>
    <name evidence="3" type="ORF">ACFQE6_04840</name>
</gene>
<feature type="region of interest" description="Disordered" evidence="1">
    <location>
        <begin position="36"/>
        <end position="69"/>
    </location>
</feature>
<organism evidence="3 4">
    <name type="scientific">Natrinema soli</name>
    <dbReference type="NCBI Taxonomy" id="1930624"/>
    <lineage>
        <taxon>Archaea</taxon>
        <taxon>Methanobacteriati</taxon>
        <taxon>Methanobacteriota</taxon>
        <taxon>Stenosarchaea group</taxon>
        <taxon>Halobacteria</taxon>
        <taxon>Halobacteriales</taxon>
        <taxon>Natrialbaceae</taxon>
        <taxon>Natrinema</taxon>
    </lineage>
</organism>
<evidence type="ECO:0000259" key="2">
    <source>
        <dbReference type="Pfam" id="PF26435"/>
    </source>
</evidence>
<name>A0ABD5SH42_9EURY</name>
<reference evidence="3 4" key="1">
    <citation type="journal article" date="2019" name="Int. J. Syst. Evol. Microbiol.">
        <title>The Global Catalogue of Microorganisms (GCM) 10K type strain sequencing project: providing services to taxonomists for standard genome sequencing and annotation.</title>
        <authorList>
            <consortium name="The Broad Institute Genomics Platform"/>
            <consortium name="The Broad Institute Genome Sequencing Center for Infectious Disease"/>
            <person name="Wu L."/>
            <person name="Ma J."/>
        </authorList>
    </citation>
    <scope>NUCLEOTIDE SEQUENCE [LARGE SCALE GENOMIC DNA]</scope>
    <source>
        <strain evidence="3 4">LMG 29247</strain>
    </source>
</reference>
<feature type="domain" description="DUF8118" evidence="2">
    <location>
        <begin position="55"/>
        <end position="101"/>
    </location>
</feature>
<dbReference type="RefSeq" id="WP_273737456.1">
    <property type="nucleotide sequence ID" value="NZ_JAQIVI010000074.1"/>
</dbReference>
<protein>
    <recommendedName>
        <fullName evidence="2">DUF8118 domain-containing protein</fullName>
    </recommendedName>
</protein>
<accession>A0ABD5SH42</accession>
<proteinExistence type="predicted"/>
<dbReference type="Pfam" id="PF26435">
    <property type="entry name" value="DUF8118"/>
    <property type="match status" value="1"/>
</dbReference>
<dbReference type="Proteomes" id="UP001596383">
    <property type="component" value="Unassembled WGS sequence"/>
</dbReference>
<evidence type="ECO:0000313" key="3">
    <source>
        <dbReference type="EMBL" id="MFC6764383.1"/>
    </source>
</evidence>
<dbReference type="EMBL" id="JBHSWV010000074">
    <property type="protein sequence ID" value="MFC6764383.1"/>
    <property type="molecule type" value="Genomic_DNA"/>
</dbReference>
<feature type="compositionally biased region" description="Basic and acidic residues" evidence="1">
    <location>
        <begin position="55"/>
        <end position="67"/>
    </location>
</feature>
<dbReference type="AlphaFoldDB" id="A0ABD5SH42"/>
<dbReference type="InterPro" id="IPR058431">
    <property type="entry name" value="DUF8118"/>
</dbReference>
<keyword evidence="4" id="KW-1185">Reference proteome</keyword>